<dbReference type="Proteomes" id="UP000177693">
    <property type="component" value="Unassembled WGS sequence"/>
</dbReference>
<accession>A0A1F6Y774</accession>
<proteinExistence type="predicted"/>
<sequence length="115" mass="13196">MDPKPGFQDQKKVGLDYHSEVQKIEARYNERLAKFEAAVKEIFGDGEAGESRYRHMLNDRGYIPTPETERLAPLAARLDNKKKEIESEKEAALKAIEASKPPEAKRREEIIIEEI</sequence>
<evidence type="ECO:0000313" key="2">
    <source>
        <dbReference type="Proteomes" id="UP000177693"/>
    </source>
</evidence>
<gene>
    <name evidence="1" type="ORF">A3I23_01450</name>
</gene>
<name>A0A1F6Y774_9BACT</name>
<organism evidence="1 2">
    <name type="scientific">Candidatus Nomurabacteria bacterium RIFCSPLOWO2_02_FULL_40_67</name>
    <dbReference type="NCBI Taxonomy" id="1801787"/>
    <lineage>
        <taxon>Bacteria</taxon>
        <taxon>Candidatus Nomuraibacteriota</taxon>
    </lineage>
</organism>
<protein>
    <submittedName>
        <fullName evidence="1">Uncharacterized protein</fullName>
    </submittedName>
</protein>
<evidence type="ECO:0000313" key="1">
    <source>
        <dbReference type="EMBL" id="OGJ02221.1"/>
    </source>
</evidence>
<dbReference type="AlphaFoldDB" id="A0A1F6Y774"/>
<reference evidence="1 2" key="1">
    <citation type="journal article" date="2016" name="Nat. Commun.">
        <title>Thousands of microbial genomes shed light on interconnected biogeochemical processes in an aquifer system.</title>
        <authorList>
            <person name="Anantharaman K."/>
            <person name="Brown C.T."/>
            <person name="Hug L.A."/>
            <person name="Sharon I."/>
            <person name="Castelle C.J."/>
            <person name="Probst A.J."/>
            <person name="Thomas B.C."/>
            <person name="Singh A."/>
            <person name="Wilkins M.J."/>
            <person name="Karaoz U."/>
            <person name="Brodie E.L."/>
            <person name="Williams K.H."/>
            <person name="Hubbard S.S."/>
            <person name="Banfield J.F."/>
        </authorList>
    </citation>
    <scope>NUCLEOTIDE SEQUENCE [LARGE SCALE GENOMIC DNA]</scope>
</reference>
<comment type="caution">
    <text evidence="1">The sequence shown here is derived from an EMBL/GenBank/DDBJ whole genome shotgun (WGS) entry which is preliminary data.</text>
</comment>
<dbReference type="EMBL" id="MFVL01000003">
    <property type="protein sequence ID" value="OGJ02221.1"/>
    <property type="molecule type" value="Genomic_DNA"/>
</dbReference>